<feature type="signal peptide" evidence="2">
    <location>
        <begin position="1"/>
        <end position="26"/>
    </location>
</feature>
<organism evidence="3 4">
    <name type="scientific">Aureimonas fodinaquatilis</name>
    <dbReference type="NCBI Taxonomy" id="2565783"/>
    <lineage>
        <taxon>Bacteria</taxon>
        <taxon>Pseudomonadati</taxon>
        <taxon>Pseudomonadota</taxon>
        <taxon>Alphaproteobacteria</taxon>
        <taxon>Hyphomicrobiales</taxon>
        <taxon>Aurantimonadaceae</taxon>
        <taxon>Aureimonas</taxon>
    </lineage>
</organism>
<dbReference type="EMBL" id="VTWH01000002">
    <property type="protein sequence ID" value="KAA0970170.1"/>
    <property type="molecule type" value="Genomic_DNA"/>
</dbReference>
<keyword evidence="4" id="KW-1185">Reference proteome</keyword>
<dbReference type="PANTHER" id="PTHR30006:SF2">
    <property type="entry name" value="ABC TRANSPORTER SUBSTRATE-BINDING PROTEIN"/>
    <property type="match status" value="1"/>
</dbReference>
<dbReference type="Proteomes" id="UP000324738">
    <property type="component" value="Unassembled WGS sequence"/>
</dbReference>
<evidence type="ECO:0000313" key="3">
    <source>
        <dbReference type="EMBL" id="KAA0970170.1"/>
    </source>
</evidence>
<dbReference type="AlphaFoldDB" id="A0A5B0DX77"/>
<reference evidence="3 4" key="1">
    <citation type="submission" date="2019-08" db="EMBL/GenBank/DDBJ databases">
        <title>Aureimonas fodiniaquatilis sp. nov., isolated from a coal mine wastewater.</title>
        <authorList>
            <person name="Kim W."/>
        </authorList>
    </citation>
    <scope>NUCLEOTIDE SEQUENCE [LARGE SCALE GENOMIC DNA]</scope>
    <source>
        <strain evidence="3 4">CAU 1482</strain>
    </source>
</reference>
<dbReference type="PANTHER" id="PTHR30006">
    <property type="entry name" value="THIAMINE-BINDING PERIPLASMIC PROTEIN-RELATED"/>
    <property type="match status" value="1"/>
</dbReference>
<evidence type="ECO:0000313" key="4">
    <source>
        <dbReference type="Proteomes" id="UP000324738"/>
    </source>
</evidence>
<accession>A0A5B0DX77</accession>
<name>A0A5B0DX77_9HYPH</name>
<protein>
    <submittedName>
        <fullName evidence="3">Extracellular solute-binding protein</fullName>
    </submittedName>
</protein>
<sequence>MTTRKYITMAVAGATTTMLLATSALAQSGPLRIYSAYPDEHMRPLIAAFNEDHPDVRVEVSVQPGEELLSTLELELRANSPQADVVGLNQASLNSLQARHNALEAYEPADIEGIRQEARDPANIVIPACINPYLIQYNTNQIKPEDAPTTWKDLLDPKYNGKISMADPASSQSIHSFLWFVTQYLPEHGEEGFGWDYFTGLKNNGMRLESSHGTIRDLTASGERPIGIQLLANGQTSERRGDPTALVWPEAGSPGELSSFAMFAGSSNKDAAKAWLDFVVSTKAQAIMPDALGCAPIRNDVDYTLPGGTAVADVNIVPVDSAYITENREQQTADFAKAFGQ</sequence>
<evidence type="ECO:0000256" key="1">
    <source>
        <dbReference type="ARBA" id="ARBA00022729"/>
    </source>
</evidence>
<evidence type="ECO:0000256" key="2">
    <source>
        <dbReference type="SAM" id="SignalP"/>
    </source>
</evidence>
<gene>
    <name evidence="3" type="ORF">FPY71_06440</name>
</gene>
<dbReference type="Pfam" id="PF13343">
    <property type="entry name" value="SBP_bac_6"/>
    <property type="match status" value="1"/>
</dbReference>
<dbReference type="OrthoDB" id="7374867at2"/>
<comment type="caution">
    <text evidence="3">The sequence shown here is derived from an EMBL/GenBank/DDBJ whole genome shotgun (WGS) entry which is preliminary data.</text>
</comment>
<dbReference type="RefSeq" id="WP_149298894.1">
    <property type="nucleotide sequence ID" value="NZ_VTWH01000002.1"/>
</dbReference>
<feature type="chain" id="PRO_5022936718" evidence="2">
    <location>
        <begin position="27"/>
        <end position="341"/>
    </location>
</feature>
<dbReference type="SUPFAM" id="SSF53850">
    <property type="entry name" value="Periplasmic binding protein-like II"/>
    <property type="match status" value="1"/>
</dbReference>
<keyword evidence="1 2" id="KW-0732">Signal</keyword>
<proteinExistence type="predicted"/>
<dbReference type="Gene3D" id="3.40.190.10">
    <property type="entry name" value="Periplasmic binding protein-like II"/>
    <property type="match status" value="2"/>
</dbReference>